<protein>
    <submittedName>
        <fullName evidence="3">Uncharacterized protein</fullName>
    </submittedName>
</protein>
<keyword evidence="4" id="KW-1185">Reference proteome</keyword>
<evidence type="ECO:0000313" key="3">
    <source>
        <dbReference type="EMBL" id="GFG34909.1"/>
    </source>
</evidence>
<proteinExistence type="predicted"/>
<dbReference type="OrthoDB" id="8193799at2759"/>
<dbReference type="InParanoid" id="A0A6L2PQN6"/>
<feature type="region of interest" description="Disordered" evidence="1">
    <location>
        <begin position="109"/>
        <end position="161"/>
    </location>
</feature>
<evidence type="ECO:0000256" key="1">
    <source>
        <dbReference type="SAM" id="MobiDB-lite"/>
    </source>
</evidence>
<name>A0A6L2PQN6_COPFO</name>
<keyword evidence="2" id="KW-0732">Signal</keyword>
<evidence type="ECO:0000313" key="4">
    <source>
        <dbReference type="Proteomes" id="UP000502823"/>
    </source>
</evidence>
<dbReference type="Proteomes" id="UP000502823">
    <property type="component" value="Unassembled WGS sequence"/>
</dbReference>
<accession>A0A6L2PQN6</accession>
<organism evidence="3 4">
    <name type="scientific">Coptotermes formosanus</name>
    <name type="common">Formosan subterranean termite</name>
    <dbReference type="NCBI Taxonomy" id="36987"/>
    <lineage>
        <taxon>Eukaryota</taxon>
        <taxon>Metazoa</taxon>
        <taxon>Ecdysozoa</taxon>
        <taxon>Arthropoda</taxon>
        <taxon>Hexapoda</taxon>
        <taxon>Insecta</taxon>
        <taxon>Pterygota</taxon>
        <taxon>Neoptera</taxon>
        <taxon>Polyneoptera</taxon>
        <taxon>Dictyoptera</taxon>
        <taxon>Blattodea</taxon>
        <taxon>Blattoidea</taxon>
        <taxon>Termitoidae</taxon>
        <taxon>Rhinotermitidae</taxon>
        <taxon>Coptotermes</taxon>
    </lineage>
</organism>
<gene>
    <name evidence="3" type="ORF">Cfor_07958</name>
</gene>
<dbReference type="AlphaFoldDB" id="A0A6L2PQN6"/>
<feature type="compositionally biased region" description="Basic and acidic residues" evidence="1">
    <location>
        <begin position="177"/>
        <end position="208"/>
    </location>
</feature>
<dbReference type="EMBL" id="BLKM01008761">
    <property type="protein sequence ID" value="GFG34909.1"/>
    <property type="molecule type" value="Genomic_DNA"/>
</dbReference>
<reference evidence="4" key="1">
    <citation type="submission" date="2020-01" db="EMBL/GenBank/DDBJ databases">
        <title>Draft genome sequence of the Termite Coptotermes fromosanus.</title>
        <authorList>
            <person name="Itakura S."/>
            <person name="Yosikawa Y."/>
            <person name="Umezawa K."/>
        </authorList>
    </citation>
    <scope>NUCLEOTIDE SEQUENCE [LARGE SCALE GENOMIC DNA]</scope>
</reference>
<feature type="region of interest" description="Disordered" evidence="1">
    <location>
        <begin position="177"/>
        <end position="224"/>
    </location>
</feature>
<comment type="caution">
    <text evidence="3">The sequence shown here is derived from an EMBL/GenBank/DDBJ whole genome shotgun (WGS) entry which is preliminary data.</text>
</comment>
<feature type="signal peptide" evidence="2">
    <location>
        <begin position="1"/>
        <end position="22"/>
    </location>
</feature>
<sequence>MAGSSLTCSFLRLLLLAGVAFSYPVEEADSQLIESTVREVRALPPPGFDLQAASTGGHYGAAGGHGDKGYLRTKDSKGDDGYQKFDSYHKKDGDAYGYETHSSFGKATGGETGGSFHHSGSYKDGHSGGGHYEGAHSGASDDGGQAVEYEEGSGDEKKDHEGAGTYSAALADAEYHYGGHDGGSGEHHVEHYSGGEGGHHGGGGEHHSAHYTAGDGDYHGEYHH</sequence>
<feature type="chain" id="PRO_5026971875" evidence="2">
    <location>
        <begin position="23"/>
        <end position="224"/>
    </location>
</feature>
<evidence type="ECO:0000256" key="2">
    <source>
        <dbReference type="SAM" id="SignalP"/>
    </source>
</evidence>